<dbReference type="Proteomes" id="UP000799324">
    <property type="component" value="Unassembled WGS sequence"/>
</dbReference>
<sequence>MGRYTASEVRAYAKRHFPNAFRFLPEPDCIAKQFLDIGAIIDNRRGPTKNYKIEKKLYVGSLGEGDLACTKVHALVKPESRVRYYEDPRHDNYLSRPRIMDINFTYPIWEIIENEEDEEDQDDEDDEVLVEKDTKPEAQVSQVRVVAPPPFPQKAKGSESDTTDIDGGFIGSAFGVLADSRVHYCGCLWSTYWATCVSS</sequence>
<feature type="region of interest" description="Disordered" evidence="1">
    <location>
        <begin position="137"/>
        <end position="162"/>
    </location>
</feature>
<evidence type="ECO:0000313" key="2">
    <source>
        <dbReference type="EMBL" id="KAF2660917.1"/>
    </source>
</evidence>
<evidence type="ECO:0000256" key="1">
    <source>
        <dbReference type="SAM" id="MobiDB-lite"/>
    </source>
</evidence>
<organism evidence="2 3">
    <name type="scientific">Lophiostoma macrostomum CBS 122681</name>
    <dbReference type="NCBI Taxonomy" id="1314788"/>
    <lineage>
        <taxon>Eukaryota</taxon>
        <taxon>Fungi</taxon>
        <taxon>Dikarya</taxon>
        <taxon>Ascomycota</taxon>
        <taxon>Pezizomycotina</taxon>
        <taxon>Dothideomycetes</taxon>
        <taxon>Pleosporomycetidae</taxon>
        <taxon>Pleosporales</taxon>
        <taxon>Lophiostomataceae</taxon>
        <taxon>Lophiostoma</taxon>
    </lineage>
</organism>
<proteinExistence type="predicted"/>
<accession>A0A6A6TNZ3</accession>
<keyword evidence="3" id="KW-1185">Reference proteome</keyword>
<gene>
    <name evidence="2" type="ORF">K491DRAFT_711172</name>
</gene>
<evidence type="ECO:0000313" key="3">
    <source>
        <dbReference type="Proteomes" id="UP000799324"/>
    </source>
</evidence>
<dbReference type="AlphaFoldDB" id="A0A6A6TNZ3"/>
<protein>
    <submittedName>
        <fullName evidence="2">Uncharacterized protein</fullName>
    </submittedName>
</protein>
<name>A0A6A6TNZ3_9PLEO</name>
<dbReference type="EMBL" id="MU004296">
    <property type="protein sequence ID" value="KAF2660917.1"/>
    <property type="molecule type" value="Genomic_DNA"/>
</dbReference>
<reference evidence="2" key="1">
    <citation type="journal article" date="2020" name="Stud. Mycol.">
        <title>101 Dothideomycetes genomes: a test case for predicting lifestyles and emergence of pathogens.</title>
        <authorList>
            <person name="Haridas S."/>
            <person name="Albert R."/>
            <person name="Binder M."/>
            <person name="Bloem J."/>
            <person name="Labutti K."/>
            <person name="Salamov A."/>
            <person name="Andreopoulos B."/>
            <person name="Baker S."/>
            <person name="Barry K."/>
            <person name="Bills G."/>
            <person name="Bluhm B."/>
            <person name="Cannon C."/>
            <person name="Castanera R."/>
            <person name="Culley D."/>
            <person name="Daum C."/>
            <person name="Ezra D."/>
            <person name="Gonzalez J."/>
            <person name="Henrissat B."/>
            <person name="Kuo A."/>
            <person name="Liang C."/>
            <person name="Lipzen A."/>
            <person name="Lutzoni F."/>
            <person name="Magnuson J."/>
            <person name="Mondo S."/>
            <person name="Nolan M."/>
            <person name="Ohm R."/>
            <person name="Pangilinan J."/>
            <person name="Park H.-J."/>
            <person name="Ramirez L."/>
            <person name="Alfaro M."/>
            <person name="Sun H."/>
            <person name="Tritt A."/>
            <person name="Yoshinaga Y."/>
            <person name="Zwiers L.-H."/>
            <person name="Turgeon B."/>
            <person name="Goodwin S."/>
            <person name="Spatafora J."/>
            <person name="Crous P."/>
            <person name="Grigoriev I."/>
        </authorList>
    </citation>
    <scope>NUCLEOTIDE SEQUENCE</scope>
    <source>
        <strain evidence="2">CBS 122681</strain>
    </source>
</reference>